<feature type="signal peptide" evidence="1">
    <location>
        <begin position="1"/>
        <end position="28"/>
    </location>
</feature>
<dbReference type="RefSeq" id="WP_213042075.1">
    <property type="nucleotide sequence ID" value="NZ_CAJNBJ010000007.1"/>
</dbReference>
<organism evidence="2 3">
    <name type="scientific">Nitrospira defluvii</name>
    <dbReference type="NCBI Taxonomy" id="330214"/>
    <lineage>
        <taxon>Bacteria</taxon>
        <taxon>Pseudomonadati</taxon>
        <taxon>Nitrospirota</taxon>
        <taxon>Nitrospiria</taxon>
        <taxon>Nitrospirales</taxon>
        <taxon>Nitrospiraceae</taxon>
        <taxon>Nitrospira</taxon>
    </lineage>
</organism>
<protein>
    <recommendedName>
        <fullName evidence="4">DM13 domain-containing protein</fullName>
    </recommendedName>
</protein>
<evidence type="ECO:0000313" key="3">
    <source>
        <dbReference type="Proteomes" id="UP000675880"/>
    </source>
</evidence>
<comment type="caution">
    <text evidence="2">The sequence shown here is derived from an EMBL/GenBank/DDBJ whole genome shotgun (WGS) entry which is preliminary data.</text>
</comment>
<keyword evidence="3" id="KW-1185">Reference proteome</keyword>
<reference evidence="2 3" key="1">
    <citation type="submission" date="2021-02" db="EMBL/GenBank/DDBJ databases">
        <authorList>
            <person name="Han P."/>
        </authorList>
    </citation>
    <scope>NUCLEOTIDE SEQUENCE [LARGE SCALE GENOMIC DNA]</scope>
    <source>
        <strain evidence="2">Candidatus Nitrospira sp. ZN2</strain>
    </source>
</reference>
<gene>
    <name evidence="2" type="ORF">NSPZN2_150057</name>
</gene>
<accession>A0ABM8RAR9</accession>
<proteinExistence type="predicted"/>
<dbReference type="Proteomes" id="UP000675880">
    <property type="component" value="Unassembled WGS sequence"/>
</dbReference>
<evidence type="ECO:0000256" key="1">
    <source>
        <dbReference type="SAM" id="SignalP"/>
    </source>
</evidence>
<name>A0ABM8RAR9_9BACT</name>
<dbReference type="EMBL" id="CAJNBJ010000007">
    <property type="protein sequence ID" value="CAE6742688.1"/>
    <property type="molecule type" value="Genomic_DNA"/>
</dbReference>
<evidence type="ECO:0008006" key="4">
    <source>
        <dbReference type="Google" id="ProtNLM"/>
    </source>
</evidence>
<feature type="chain" id="PRO_5046962190" description="DM13 domain-containing protein" evidence="1">
    <location>
        <begin position="29"/>
        <end position="164"/>
    </location>
</feature>
<keyword evidence="1" id="KW-0732">Signal</keyword>
<sequence>MRATNVFKMGFLSMIAAAGLFVASNGLAADAHTTVKFEGVKANSGMATHGRSGNNDTLTWSDEFKIPDTPAPHWQVVDSKGNVYLLNRLKIKGGLLGGEKENRTITIPAYIHDVAKVQIYCAWAEALLGEASFPRPIMTAAGESRANGMHADGGMKHDGMAMGR</sequence>
<evidence type="ECO:0000313" key="2">
    <source>
        <dbReference type="EMBL" id="CAE6742688.1"/>
    </source>
</evidence>